<dbReference type="Pfam" id="PF13516">
    <property type="entry name" value="LRR_6"/>
    <property type="match status" value="2"/>
</dbReference>
<evidence type="ECO:0000256" key="11">
    <source>
        <dbReference type="ARBA" id="ARBA00023136"/>
    </source>
</evidence>
<evidence type="ECO:0000256" key="7">
    <source>
        <dbReference type="ARBA" id="ARBA00022737"/>
    </source>
</evidence>
<dbReference type="PANTHER" id="PTHR47410">
    <property type="entry name" value="TOLL-LIKE RECEPTOR 7-RELATED"/>
    <property type="match status" value="1"/>
</dbReference>
<dbReference type="PANTHER" id="PTHR47410:SF1">
    <property type="entry name" value="TOLL-LIKE RECEPTOR 8"/>
    <property type="match status" value="1"/>
</dbReference>
<dbReference type="PROSITE" id="PS50104">
    <property type="entry name" value="TIR"/>
    <property type="match status" value="1"/>
</dbReference>
<dbReference type="InterPro" id="IPR000157">
    <property type="entry name" value="TIR_dom"/>
</dbReference>
<keyword evidence="19" id="KW-1185">Reference proteome</keyword>
<evidence type="ECO:0000256" key="1">
    <source>
        <dbReference type="ARBA" id="ARBA00004177"/>
    </source>
</evidence>
<dbReference type="Gene3D" id="3.40.50.10140">
    <property type="entry name" value="Toll/interleukin-1 receptor homology (TIR) domain"/>
    <property type="match status" value="1"/>
</dbReference>
<evidence type="ECO:0000256" key="15">
    <source>
        <dbReference type="ARBA" id="ARBA00046288"/>
    </source>
</evidence>
<evidence type="ECO:0000256" key="16">
    <source>
        <dbReference type="SAM" id="Phobius"/>
    </source>
</evidence>
<proteinExistence type="inferred from homology"/>
<sequence>MWQIFAWAEVHRTGVKQYKIPPCEARIPDGIDSVGPTEAHHAVCAGQTTVELLRLEQSRDQQGNEEERRHKMFSMLFSPSSVLLIICSSFGTCTANLDNRTHPCTITEKKTSLVFDCQARHLKSIPPQINYSTDSVQLLLCNNRIQAVQKYAFQKWINLTKLDLSFNSYQRNCDTVGTILSIDEEAFVNQTKLEQLLINSNNLPSIPISSEHFSEIKKLKELYLDHNCYYGNNCSGKLDIQEGAFIRLQKLTTLSLSFNNLNMVPPELPPSLKVLYLKNNLITTIGKEDFMNLTNLEILHLSGNCPRCFNAPFPCKPCVGKSSLRIHPNAFQFLKNLVELNLGNTSLSSVPRIWFQNLTQLKFLNLEKNYLVKEIASGDFLLSLSSLQKLDLSFNYEIRTYFQYLILSDNFSKLMSLQELHLQGYVFQKLTNITLVPLAKLTTLNVLNFGTNFIKQVNLKVFHKFQNLSMIYLSENRITPYIAKINQNENFEKNMKLKLGSNYDDSTYNTLDNSIVHSLVNNRWSDQIIKPMCILYGKTLDLSYNTMFFIASEEFNFLSDIVCLNLSHNSIDQSLNGTEFVYMPNLTYLDLSYNKLDFDSSTAFMELTKLQVLDLSYNTKYFIVEGVTHDLNFIGNLHSLKVLNMSWNKISTLTDFHINGSGIEELRFSGNKLNIMWGKCNQFYKYVFKNFSSLKILDISFNDLEQLPDLIVANLPSNLTQLYLNNNRLELWKWSALKRFPNLTFLDLSDNRLIAVESNLFRYTSSLQKLLLRNNLISELSASFLYKTASLTELDLSNNQIHSVNKSIFLSGNDNFLKVLWLEGNPFDCTCEIVDFLQWITNNDVAIPLLATDVTCASSDFSRKKSIIGFDIQTCSSDAISMMLCFSSFLLIVLTMALPVLKHLFYWDVWYIYHWCMAKLKPKKIVISETLYDAFITYDDKDSDVIDWIYNDLCHQLEEIGDRHIFLCIEERDWEPGKAIIDNIAQSINQSKKTVFVLTKKYVKSGKFRTAFYLAMQKLMDENMDVIVIVLLQPVLQNSQYICV</sequence>
<dbReference type="Pfam" id="PF01582">
    <property type="entry name" value="TIR"/>
    <property type="match status" value="1"/>
</dbReference>
<evidence type="ECO:0000256" key="12">
    <source>
        <dbReference type="ARBA" id="ARBA00023170"/>
    </source>
</evidence>
<reference evidence="18" key="1">
    <citation type="submission" date="2023-07" db="EMBL/GenBank/DDBJ databases">
        <authorList>
            <person name="Stuckert A."/>
        </authorList>
    </citation>
    <scope>NUCLEOTIDE SEQUENCE</scope>
</reference>
<dbReference type="InterPro" id="IPR035897">
    <property type="entry name" value="Toll_tir_struct_dom_sf"/>
</dbReference>
<evidence type="ECO:0000256" key="2">
    <source>
        <dbReference type="ARBA" id="ARBA00009634"/>
    </source>
</evidence>
<dbReference type="SMART" id="SM00364">
    <property type="entry name" value="LRR_BAC"/>
    <property type="match status" value="7"/>
</dbReference>
<evidence type="ECO:0000256" key="5">
    <source>
        <dbReference type="ARBA" id="ARBA00022692"/>
    </source>
</evidence>
<evidence type="ECO:0000256" key="3">
    <source>
        <dbReference type="ARBA" id="ARBA00022588"/>
    </source>
</evidence>
<dbReference type="SUPFAM" id="SSF52200">
    <property type="entry name" value="Toll/Interleukin receptor TIR domain"/>
    <property type="match status" value="1"/>
</dbReference>
<keyword evidence="9" id="KW-0391">Immunity</keyword>
<keyword evidence="11 16" id="KW-0472">Membrane</keyword>
<keyword evidence="8" id="KW-0967">Endosome</keyword>
<keyword evidence="12" id="KW-0675">Receptor</keyword>
<evidence type="ECO:0000256" key="6">
    <source>
        <dbReference type="ARBA" id="ARBA00022729"/>
    </source>
</evidence>
<evidence type="ECO:0000256" key="8">
    <source>
        <dbReference type="ARBA" id="ARBA00022753"/>
    </source>
</evidence>
<comment type="similarity">
    <text evidence="2">Belongs to the Toll-like receptor family.</text>
</comment>
<evidence type="ECO:0000256" key="10">
    <source>
        <dbReference type="ARBA" id="ARBA00022989"/>
    </source>
</evidence>
<keyword evidence="7" id="KW-0677">Repeat</keyword>
<dbReference type="Proteomes" id="UP001176940">
    <property type="component" value="Unassembled WGS sequence"/>
</dbReference>
<comment type="subcellular location">
    <subcellularLocation>
        <location evidence="15">Endomembrane system</location>
        <topology evidence="15">Single-pass type I membrane protein</topology>
    </subcellularLocation>
    <subcellularLocation>
        <location evidence="1">Endosome</location>
    </subcellularLocation>
</comment>
<keyword evidence="13" id="KW-0325">Glycoprotein</keyword>
<keyword evidence="4" id="KW-0433">Leucine-rich repeat</keyword>
<keyword evidence="6" id="KW-0732">Signal</keyword>
<dbReference type="InterPro" id="IPR032675">
    <property type="entry name" value="LRR_dom_sf"/>
</dbReference>
<accession>A0ABN9KT51</accession>
<keyword evidence="14" id="KW-0395">Inflammatory response</keyword>
<dbReference type="Gene3D" id="3.80.10.10">
    <property type="entry name" value="Ribonuclease Inhibitor"/>
    <property type="match status" value="1"/>
</dbReference>
<dbReference type="SMART" id="SM00369">
    <property type="entry name" value="LRR_TYP"/>
    <property type="match status" value="13"/>
</dbReference>
<evidence type="ECO:0000313" key="18">
    <source>
        <dbReference type="EMBL" id="CAJ0922836.1"/>
    </source>
</evidence>
<dbReference type="SUPFAM" id="SSF52058">
    <property type="entry name" value="L domain-like"/>
    <property type="match status" value="2"/>
</dbReference>
<gene>
    <name evidence="18" type="ORF">RIMI_LOCUS1838326</name>
</gene>
<keyword evidence="10 16" id="KW-1133">Transmembrane helix</keyword>
<evidence type="ECO:0000256" key="9">
    <source>
        <dbReference type="ARBA" id="ARBA00022859"/>
    </source>
</evidence>
<dbReference type="InterPro" id="IPR001611">
    <property type="entry name" value="Leu-rich_rpt"/>
</dbReference>
<protein>
    <recommendedName>
        <fullName evidence="17">TIR domain-containing protein</fullName>
    </recommendedName>
</protein>
<comment type="caution">
    <text evidence="18">The sequence shown here is derived from an EMBL/GenBank/DDBJ whole genome shotgun (WGS) entry which is preliminary data.</text>
</comment>
<dbReference type="InterPro" id="IPR003591">
    <property type="entry name" value="Leu-rich_rpt_typical-subtyp"/>
</dbReference>
<name>A0ABN9KT51_9NEOB</name>
<dbReference type="InterPro" id="IPR000483">
    <property type="entry name" value="Cys-rich_flank_reg_C"/>
</dbReference>
<dbReference type="PROSITE" id="PS51450">
    <property type="entry name" value="LRR"/>
    <property type="match status" value="3"/>
</dbReference>
<evidence type="ECO:0000256" key="13">
    <source>
        <dbReference type="ARBA" id="ARBA00023180"/>
    </source>
</evidence>
<feature type="transmembrane region" description="Helical" evidence="16">
    <location>
        <begin position="879"/>
        <end position="901"/>
    </location>
</feature>
<keyword evidence="3" id="KW-0399">Innate immunity</keyword>
<evidence type="ECO:0000313" key="19">
    <source>
        <dbReference type="Proteomes" id="UP001176940"/>
    </source>
</evidence>
<keyword evidence="5 16" id="KW-0812">Transmembrane</keyword>
<dbReference type="EMBL" id="CAUEEQ010002448">
    <property type="protein sequence ID" value="CAJ0922836.1"/>
    <property type="molecule type" value="Genomic_DNA"/>
</dbReference>
<dbReference type="SMART" id="SM00365">
    <property type="entry name" value="LRR_SD22"/>
    <property type="match status" value="7"/>
</dbReference>
<dbReference type="Pfam" id="PF13855">
    <property type="entry name" value="LRR_8"/>
    <property type="match status" value="4"/>
</dbReference>
<evidence type="ECO:0000256" key="4">
    <source>
        <dbReference type="ARBA" id="ARBA00022614"/>
    </source>
</evidence>
<evidence type="ECO:0000256" key="14">
    <source>
        <dbReference type="ARBA" id="ARBA00023198"/>
    </source>
</evidence>
<evidence type="ECO:0000259" key="17">
    <source>
        <dbReference type="PROSITE" id="PS50104"/>
    </source>
</evidence>
<feature type="domain" description="TIR" evidence="17">
    <location>
        <begin position="930"/>
        <end position="1044"/>
    </location>
</feature>
<dbReference type="SMART" id="SM00082">
    <property type="entry name" value="LRRCT"/>
    <property type="match status" value="1"/>
</dbReference>
<organism evidence="18 19">
    <name type="scientific">Ranitomeya imitator</name>
    <name type="common">mimic poison frog</name>
    <dbReference type="NCBI Taxonomy" id="111125"/>
    <lineage>
        <taxon>Eukaryota</taxon>
        <taxon>Metazoa</taxon>
        <taxon>Chordata</taxon>
        <taxon>Craniata</taxon>
        <taxon>Vertebrata</taxon>
        <taxon>Euteleostomi</taxon>
        <taxon>Amphibia</taxon>
        <taxon>Batrachia</taxon>
        <taxon>Anura</taxon>
        <taxon>Neobatrachia</taxon>
        <taxon>Hyloidea</taxon>
        <taxon>Dendrobatidae</taxon>
        <taxon>Dendrobatinae</taxon>
        <taxon>Ranitomeya</taxon>
    </lineage>
</organism>